<gene>
    <name evidence="2" type="ORF">SEVIR_5G338950v2</name>
</gene>
<evidence type="ECO:0000313" key="3">
    <source>
        <dbReference type="Proteomes" id="UP000298652"/>
    </source>
</evidence>
<evidence type="ECO:0000256" key="1">
    <source>
        <dbReference type="SAM" id="MobiDB-lite"/>
    </source>
</evidence>
<feature type="region of interest" description="Disordered" evidence="1">
    <location>
        <begin position="1"/>
        <end position="38"/>
    </location>
</feature>
<dbReference type="EMBL" id="CM016556">
    <property type="protein sequence ID" value="TKW17031.1"/>
    <property type="molecule type" value="Genomic_DNA"/>
</dbReference>
<dbReference type="Gramene" id="TKW17031">
    <property type="protein sequence ID" value="TKW17031"/>
    <property type="gene ID" value="SEVIR_5G338950v2"/>
</dbReference>
<dbReference type="AlphaFoldDB" id="A0A4U6UKY0"/>
<accession>A0A4U6UKY0</accession>
<sequence length="87" mass="9315">MRPGSAPDGELELSSVAVPRSRMRAPAAHRGPTRKVGGARWGERAAALAHWSSAAPRFVGEVAASCRQWATPYRRQEGSQTQTSTEG</sequence>
<protein>
    <submittedName>
        <fullName evidence="2">Uncharacterized protein</fullName>
    </submittedName>
</protein>
<name>A0A4U6UKY0_SETVI</name>
<evidence type="ECO:0000313" key="2">
    <source>
        <dbReference type="EMBL" id="TKW17031.1"/>
    </source>
</evidence>
<organism evidence="2 3">
    <name type="scientific">Setaria viridis</name>
    <name type="common">Green bristlegrass</name>
    <name type="synonym">Setaria italica subsp. viridis</name>
    <dbReference type="NCBI Taxonomy" id="4556"/>
    <lineage>
        <taxon>Eukaryota</taxon>
        <taxon>Viridiplantae</taxon>
        <taxon>Streptophyta</taxon>
        <taxon>Embryophyta</taxon>
        <taxon>Tracheophyta</taxon>
        <taxon>Spermatophyta</taxon>
        <taxon>Magnoliopsida</taxon>
        <taxon>Liliopsida</taxon>
        <taxon>Poales</taxon>
        <taxon>Poaceae</taxon>
        <taxon>PACMAD clade</taxon>
        <taxon>Panicoideae</taxon>
        <taxon>Panicodae</taxon>
        <taxon>Paniceae</taxon>
        <taxon>Cenchrinae</taxon>
        <taxon>Setaria</taxon>
    </lineage>
</organism>
<dbReference type="Proteomes" id="UP000298652">
    <property type="component" value="Chromosome 5"/>
</dbReference>
<reference evidence="2" key="1">
    <citation type="submission" date="2019-03" db="EMBL/GenBank/DDBJ databases">
        <title>WGS assembly of Setaria viridis.</title>
        <authorList>
            <person name="Huang P."/>
            <person name="Jenkins J."/>
            <person name="Grimwood J."/>
            <person name="Barry K."/>
            <person name="Healey A."/>
            <person name="Mamidi S."/>
            <person name="Sreedasyam A."/>
            <person name="Shu S."/>
            <person name="Feldman M."/>
            <person name="Wu J."/>
            <person name="Yu Y."/>
            <person name="Chen C."/>
            <person name="Johnson J."/>
            <person name="Rokhsar D."/>
            <person name="Baxter I."/>
            <person name="Schmutz J."/>
            <person name="Brutnell T."/>
            <person name="Kellogg E."/>
        </authorList>
    </citation>
    <scope>NUCLEOTIDE SEQUENCE [LARGE SCALE GENOMIC DNA]</scope>
</reference>
<keyword evidence="3" id="KW-1185">Reference proteome</keyword>
<proteinExistence type="predicted"/>